<reference evidence="3 4" key="1">
    <citation type="submission" date="2019-03" db="EMBL/GenBank/DDBJ databases">
        <title>Genomic Encyclopedia of Type Strains, Phase IV (KMG-IV): sequencing the most valuable type-strain genomes for metagenomic binning, comparative biology and taxonomic classification.</title>
        <authorList>
            <person name="Goeker M."/>
        </authorList>
    </citation>
    <scope>NUCLEOTIDE SEQUENCE [LARGE SCALE GENOMIC DNA]</scope>
    <source>
        <strain evidence="3 4">DSM 45765</strain>
    </source>
</reference>
<dbReference type="Proteomes" id="UP000294911">
    <property type="component" value="Unassembled WGS sequence"/>
</dbReference>
<dbReference type="OrthoDB" id="9815825at2"/>
<keyword evidence="1" id="KW-0560">Oxidoreductase</keyword>
<proteinExistence type="predicted"/>
<dbReference type="RefSeq" id="WP_132875338.1">
    <property type="nucleotide sequence ID" value="NZ_SLXQ01000001.1"/>
</dbReference>
<organism evidence="3 4">
    <name type="scientific">Tamaricihabitans halophyticus</name>
    <dbReference type="NCBI Taxonomy" id="1262583"/>
    <lineage>
        <taxon>Bacteria</taxon>
        <taxon>Bacillati</taxon>
        <taxon>Actinomycetota</taxon>
        <taxon>Actinomycetes</taxon>
        <taxon>Pseudonocardiales</taxon>
        <taxon>Pseudonocardiaceae</taxon>
        <taxon>Tamaricihabitans</taxon>
    </lineage>
</organism>
<evidence type="ECO:0000313" key="4">
    <source>
        <dbReference type="Proteomes" id="UP000294911"/>
    </source>
</evidence>
<dbReference type="GO" id="GO:0005829">
    <property type="term" value="C:cytosol"/>
    <property type="evidence" value="ECO:0007669"/>
    <property type="project" value="TreeGrafter"/>
</dbReference>
<dbReference type="EMBL" id="SLXQ01000001">
    <property type="protein sequence ID" value="TCP56779.1"/>
    <property type="molecule type" value="Genomic_DNA"/>
</dbReference>
<dbReference type="GO" id="GO:0016491">
    <property type="term" value="F:oxidoreductase activity"/>
    <property type="evidence" value="ECO:0007669"/>
    <property type="project" value="UniProtKB-KW"/>
</dbReference>
<dbReference type="InterPro" id="IPR050523">
    <property type="entry name" value="AKR_Detox_Biosynth"/>
</dbReference>
<keyword evidence="4" id="KW-1185">Reference proteome</keyword>
<dbReference type="InterPro" id="IPR036812">
    <property type="entry name" value="NAD(P)_OxRdtase_dom_sf"/>
</dbReference>
<name>A0A4R2R4S0_9PSEU</name>
<protein>
    <submittedName>
        <fullName evidence="3">Aryl-alcohol dehydrogenase-like predicted oxidoreductase</fullName>
    </submittedName>
</protein>
<feature type="domain" description="NADP-dependent oxidoreductase" evidence="2">
    <location>
        <begin position="21"/>
        <end position="305"/>
    </location>
</feature>
<dbReference type="Pfam" id="PF00248">
    <property type="entry name" value="Aldo_ket_red"/>
    <property type="match status" value="1"/>
</dbReference>
<dbReference type="PANTHER" id="PTHR43364">
    <property type="entry name" value="NADH-SPECIFIC METHYLGLYOXAL REDUCTASE-RELATED"/>
    <property type="match status" value="1"/>
</dbReference>
<dbReference type="SUPFAM" id="SSF51430">
    <property type="entry name" value="NAD(P)-linked oxidoreductase"/>
    <property type="match status" value="1"/>
</dbReference>
<dbReference type="AlphaFoldDB" id="A0A4R2R4S0"/>
<comment type="caution">
    <text evidence="3">The sequence shown here is derived from an EMBL/GenBank/DDBJ whole genome shotgun (WGS) entry which is preliminary data.</text>
</comment>
<sequence length="313" mass="34575">MSDPIIPTTRLAPGIKPASRLALGISSFGQEERGFPVFDRFFEAGGNFFDSAWVYGINYGEGVCEKTLGSWLASRGVHDDVVLLGKGCHPPHCTPDSLAPQLTQTLERLRADHIDIHMLHRDDPRIPVGEFVDALCALVTEGSIRAYGFSNWTIERIEEARAYARRNNLPTPAGVSNNLSLAEMIKPIYDGCISLSDRESRTWLAHADLPVIPWSSQGRGVFTLPSPDTLAASPLTECWYSEANVERARRAWRLAADRDVLPVNIALAYVLNLPYATFPIIGPRTVDELVTSLPALDLRLSPDELRWLAVEDG</sequence>
<evidence type="ECO:0000259" key="2">
    <source>
        <dbReference type="Pfam" id="PF00248"/>
    </source>
</evidence>
<evidence type="ECO:0000256" key="1">
    <source>
        <dbReference type="ARBA" id="ARBA00023002"/>
    </source>
</evidence>
<dbReference type="Gene3D" id="3.20.20.100">
    <property type="entry name" value="NADP-dependent oxidoreductase domain"/>
    <property type="match status" value="1"/>
</dbReference>
<gene>
    <name evidence="3" type="ORF">EV191_101725</name>
</gene>
<evidence type="ECO:0000313" key="3">
    <source>
        <dbReference type="EMBL" id="TCP56779.1"/>
    </source>
</evidence>
<accession>A0A4R2R4S0</accession>
<dbReference type="PANTHER" id="PTHR43364:SF4">
    <property type="entry name" value="NAD(P)-LINKED OXIDOREDUCTASE SUPERFAMILY PROTEIN"/>
    <property type="match status" value="1"/>
</dbReference>
<dbReference type="CDD" id="cd19082">
    <property type="entry name" value="AKR_AKR10A1_2"/>
    <property type="match status" value="1"/>
</dbReference>
<dbReference type="InterPro" id="IPR023210">
    <property type="entry name" value="NADP_OxRdtase_dom"/>
</dbReference>